<accession>A0A192ZIP9</accession>
<dbReference type="GO" id="GO:0009249">
    <property type="term" value="P:protein lipoylation"/>
    <property type="evidence" value="ECO:0007669"/>
    <property type="project" value="TreeGrafter"/>
</dbReference>
<keyword evidence="2 4" id="KW-0450">Lipoyl</keyword>
<reference evidence="7" key="1">
    <citation type="journal article" date="2016" name="Mol. Biol. Evol.">
        <title>Novel hydrogenosomes in the microaerophilic jakobid Stygiella incarcerata.</title>
        <authorList>
            <person name="Leger M.M."/>
            <person name="Eme L."/>
            <person name="Hug L.A."/>
            <person name="Roger A.J."/>
        </authorList>
    </citation>
    <scope>NUCLEOTIDE SEQUENCE</scope>
</reference>
<comment type="similarity">
    <text evidence="1 5">Belongs to the GcvH family.</text>
</comment>
<dbReference type="InterPro" id="IPR017453">
    <property type="entry name" value="GCV_H_sub"/>
</dbReference>
<evidence type="ECO:0000256" key="1">
    <source>
        <dbReference type="ARBA" id="ARBA00009249"/>
    </source>
</evidence>
<comment type="subunit">
    <text evidence="5">The glycine cleavage system is composed of four proteins: P, T, L and H.</text>
</comment>
<evidence type="ECO:0000256" key="4">
    <source>
        <dbReference type="PIRSR" id="PIRSR617453-50"/>
    </source>
</evidence>
<dbReference type="SUPFAM" id="SSF51230">
    <property type="entry name" value="Single hybrid motif"/>
    <property type="match status" value="1"/>
</dbReference>
<dbReference type="GO" id="GO:0005739">
    <property type="term" value="C:mitochondrion"/>
    <property type="evidence" value="ECO:0007669"/>
    <property type="project" value="UniProtKB-SubCell"/>
</dbReference>
<evidence type="ECO:0000259" key="6">
    <source>
        <dbReference type="PROSITE" id="PS50968"/>
    </source>
</evidence>
<feature type="modified residue" description="N6-lipoyllysine" evidence="4">
    <location>
        <position position="80"/>
    </location>
</feature>
<dbReference type="CDD" id="cd06848">
    <property type="entry name" value="GCS_H"/>
    <property type="match status" value="1"/>
</dbReference>
<comment type="subcellular location">
    <subcellularLocation>
        <location evidence="5">Mitochondrion</location>
    </subcellularLocation>
</comment>
<dbReference type="PROSITE" id="PS50968">
    <property type="entry name" value="BIOTINYL_LIPOYL"/>
    <property type="match status" value="1"/>
</dbReference>
<dbReference type="AlphaFoldDB" id="A0A192ZIP9"/>
<dbReference type="Gene3D" id="2.40.50.100">
    <property type="match status" value="1"/>
</dbReference>
<dbReference type="PANTHER" id="PTHR11715">
    <property type="entry name" value="GLYCINE CLEAVAGE SYSTEM H PROTEIN"/>
    <property type="match status" value="1"/>
</dbReference>
<dbReference type="InterPro" id="IPR011053">
    <property type="entry name" value="Single_hybrid_motif"/>
</dbReference>
<keyword evidence="5" id="KW-0496">Mitochondrion</keyword>
<dbReference type="GO" id="GO:0019464">
    <property type="term" value="P:glycine decarboxylation via glycine cleavage system"/>
    <property type="evidence" value="ECO:0007669"/>
    <property type="project" value="UniProtKB-UniRule"/>
</dbReference>
<evidence type="ECO:0000313" key="7">
    <source>
        <dbReference type="EMBL" id="ANM86802.1"/>
    </source>
</evidence>
<proteinExistence type="evidence at transcript level"/>
<evidence type="ECO:0000256" key="2">
    <source>
        <dbReference type="ARBA" id="ARBA00022823"/>
    </source>
</evidence>
<name>A0A192ZIP9_9EUKA</name>
<dbReference type="HAMAP" id="MF_00272">
    <property type="entry name" value="GcvH"/>
    <property type="match status" value="1"/>
</dbReference>
<dbReference type="GO" id="GO:0005960">
    <property type="term" value="C:glycine cleavage complex"/>
    <property type="evidence" value="ECO:0007669"/>
    <property type="project" value="UniProtKB-UniRule"/>
</dbReference>
<evidence type="ECO:0000256" key="5">
    <source>
        <dbReference type="RuleBase" id="RU364055"/>
    </source>
</evidence>
<dbReference type="InterPro" id="IPR000089">
    <property type="entry name" value="Biotin_lipoyl"/>
</dbReference>
<dbReference type="EMBL" id="KT984582">
    <property type="protein sequence ID" value="ANM86802.1"/>
    <property type="molecule type" value="mRNA"/>
</dbReference>
<dbReference type="InterPro" id="IPR003016">
    <property type="entry name" value="2-oxoA_DH_lipoyl-BS"/>
</dbReference>
<protein>
    <recommendedName>
        <fullName evidence="5">Glycine cleavage system H protein</fullName>
    </recommendedName>
</protein>
<comment type="function">
    <text evidence="5">The H protein shuttles the methylamine group of glycine from the P protein to the T protein.</text>
</comment>
<dbReference type="InterPro" id="IPR033753">
    <property type="entry name" value="GCV_H/Fam206"/>
</dbReference>
<organism evidence="7">
    <name type="scientific">Stygiella incarcerata</name>
    <dbReference type="NCBI Taxonomy" id="1712417"/>
    <lineage>
        <taxon>Eukaryota</taxon>
        <taxon>Discoba</taxon>
        <taxon>Jakobida</taxon>
        <taxon>Andalucina</taxon>
        <taxon>Stygiellidae</taxon>
        <taxon>Stygiella</taxon>
    </lineage>
</organism>
<dbReference type="PANTHER" id="PTHR11715:SF3">
    <property type="entry name" value="GLYCINE CLEAVAGE SYSTEM H PROTEIN-RELATED"/>
    <property type="match status" value="1"/>
</dbReference>
<dbReference type="PROSITE" id="PS00189">
    <property type="entry name" value="LIPOYL"/>
    <property type="match status" value="1"/>
</dbReference>
<evidence type="ECO:0000256" key="3">
    <source>
        <dbReference type="ARBA" id="ARBA00022946"/>
    </source>
</evidence>
<sequence length="146" mass="16052">MLQRFSGIFGSSTSSFTRALAQVLRFSESHEFVRADGDKGVIGITDFAQSHLGELVFVEVPELGSKFEKNDTVGTLESVKSASDVLAPVSGEVVKINERLTDEPLLVNTSPMDEGWLAEIKLSNVTELEDLMDEAAYAEFCKHEEH</sequence>
<keyword evidence="3 5" id="KW-0809">Transit peptide</keyword>
<dbReference type="NCBIfam" id="NF002270">
    <property type="entry name" value="PRK01202.1"/>
    <property type="match status" value="1"/>
</dbReference>
<comment type="cofactor">
    <cofactor evidence="5">
        <name>(R)-lipoate</name>
        <dbReference type="ChEBI" id="CHEBI:83088"/>
    </cofactor>
    <text evidence="5">Binds 1 lipoyl cofactor covalently.</text>
</comment>
<dbReference type="Pfam" id="PF01597">
    <property type="entry name" value="GCV_H"/>
    <property type="match status" value="1"/>
</dbReference>
<dbReference type="NCBIfam" id="TIGR00527">
    <property type="entry name" value="gcvH"/>
    <property type="match status" value="1"/>
</dbReference>
<gene>
    <name evidence="7" type="primary">GCSH</name>
</gene>
<feature type="domain" description="Lipoyl-binding" evidence="6">
    <location>
        <begin position="39"/>
        <end position="121"/>
    </location>
</feature>
<dbReference type="InterPro" id="IPR002930">
    <property type="entry name" value="GCV_H"/>
</dbReference>